<keyword evidence="7" id="KW-1185">Reference proteome</keyword>
<dbReference type="SUPFAM" id="SSF110857">
    <property type="entry name" value="Gamma-glutamyl cyclotransferase-like"/>
    <property type="match status" value="1"/>
</dbReference>
<dbReference type="InterPro" id="IPR013024">
    <property type="entry name" value="GGCT-like"/>
</dbReference>
<evidence type="ECO:0000259" key="5">
    <source>
        <dbReference type="Pfam" id="PF06094"/>
    </source>
</evidence>
<dbReference type="Gene3D" id="3.10.490.10">
    <property type="entry name" value="Gamma-glutamyl cyclotransferase-like"/>
    <property type="match status" value="1"/>
</dbReference>
<accession>A0A7C8IQU9</accession>
<evidence type="ECO:0000313" key="6">
    <source>
        <dbReference type="EMBL" id="KAF2966745.1"/>
    </source>
</evidence>
<comment type="caution">
    <text evidence="6">The sequence shown here is derived from an EMBL/GenBank/DDBJ whole genome shotgun (WGS) entry which is preliminary data.</text>
</comment>
<dbReference type="PANTHER" id="PTHR31544">
    <property type="entry name" value="AIG2-LIKE PROTEIN D"/>
    <property type="match status" value="1"/>
</dbReference>
<dbReference type="AlphaFoldDB" id="A0A7C8IQU9"/>
<name>A0A7C8IQU9_9PEZI</name>
<reference evidence="6 7" key="1">
    <citation type="submission" date="2019-12" db="EMBL/GenBank/DDBJ databases">
        <title>Draft genome sequence of the ascomycete Xylaria multiplex DSM 110363.</title>
        <authorList>
            <person name="Buettner E."/>
            <person name="Kellner H."/>
        </authorList>
    </citation>
    <scope>NUCLEOTIDE SEQUENCE [LARGE SCALE GENOMIC DNA]</scope>
    <source>
        <strain evidence="6 7">DSM 110363</strain>
    </source>
</reference>
<sequence length="233" mass="26609">MSSNENIESTIESTVKRPPTPPPLPPPLASHRVERDRPSTYLASLEVAGPNFMDTAIHVPKLDEPIKPMWYFFYGTLTKPEILRHILDLQEEPLLRPAKIIGYELSSWGQYRALVDGEPGTEVSGFAYEVQTTEHEFKLAQYETNAYKLHPCRIRFTDNRKPKEVSGNTFMYAGDAAALRAGRFDRVLWELQMGTRLPDKWKTPTEEILRRVGVKFGDRSHLDEPEAPNDSAR</sequence>
<dbReference type="Pfam" id="PF06094">
    <property type="entry name" value="GGACT"/>
    <property type="match status" value="1"/>
</dbReference>
<evidence type="ECO:0000256" key="3">
    <source>
        <dbReference type="ARBA" id="ARBA00030602"/>
    </source>
</evidence>
<dbReference type="InterPro" id="IPR009288">
    <property type="entry name" value="AIG2-like_dom"/>
</dbReference>
<dbReference type="OrthoDB" id="3262926at2759"/>
<dbReference type="InterPro" id="IPR036568">
    <property type="entry name" value="GGCT-like_sf"/>
</dbReference>
<feature type="domain" description="Gamma-glutamylcyclotransferase AIG2-like" evidence="5">
    <location>
        <begin position="71"/>
        <end position="174"/>
    </location>
</feature>
<protein>
    <recommendedName>
        <fullName evidence="3">Putative gamma-glutamylcyclotransferase</fullName>
    </recommendedName>
</protein>
<gene>
    <name evidence="6" type="ORF">GQX73_g6833</name>
</gene>
<dbReference type="EMBL" id="WUBL01000082">
    <property type="protein sequence ID" value="KAF2966745.1"/>
    <property type="molecule type" value="Genomic_DNA"/>
</dbReference>
<proteinExistence type="inferred from homology"/>
<dbReference type="Proteomes" id="UP000481858">
    <property type="component" value="Unassembled WGS sequence"/>
</dbReference>
<feature type="region of interest" description="Disordered" evidence="4">
    <location>
        <begin position="1"/>
        <end position="35"/>
    </location>
</feature>
<evidence type="ECO:0000256" key="4">
    <source>
        <dbReference type="SAM" id="MobiDB-lite"/>
    </source>
</evidence>
<dbReference type="InParanoid" id="A0A7C8IQU9"/>
<comment type="similarity">
    <text evidence="1">Belongs to the gamma-glutamylcyclotransferase family.</text>
</comment>
<organism evidence="6 7">
    <name type="scientific">Xylaria multiplex</name>
    <dbReference type="NCBI Taxonomy" id="323545"/>
    <lineage>
        <taxon>Eukaryota</taxon>
        <taxon>Fungi</taxon>
        <taxon>Dikarya</taxon>
        <taxon>Ascomycota</taxon>
        <taxon>Pezizomycotina</taxon>
        <taxon>Sordariomycetes</taxon>
        <taxon>Xylariomycetidae</taxon>
        <taxon>Xylariales</taxon>
        <taxon>Xylariaceae</taxon>
        <taxon>Xylaria</taxon>
    </lineage>
</organism>
<dbReference type="InterPro" id="IPR045038">
    <property type="entry name" value="AIG2-like"/>
</dbReference>
<dbReference type="CDD" id="cd06661">
    <property type="entry name" value="GGCT_like"/>
    <property type="match status" value="1"/>
</dbReference>
<evidence type="ECO:0000256" key="2">
    <source>
        <dbReference type="ARBA" id="ARBA00022679"/>
    </source>
</evidence>
<feature type="compositionally biased region" description="Pro residues" evidence="4">
    <location>
        <begin position="18"/>
        <end position="28"/>
    </location>
</feature>
<dbReference type="GO" id="GO:0016740">
    <property type="term" value="F:transferase activity"/>
    <property type="evidence" value="ECO:0007669"/>
    <property type="project" value="UniProtKB-KW"/>
</dbReference>
<feature type="compositionally biased region" description="Low complexity" evidence="4">
    <location>
        <begin position="1"/>
        <end position="13"/>
    </location>
</feature>
<keyword evidence="2" id="KW-0808">Transferase</keyword>
<evidence type="ECO:0000313" key="7">
    <source>
        <dbReference type="Proteomes" id="UP000481858"/>
    </source>
</evidence>
<dbReference type="PANTHER" id="PTHR31544:SF4">
    <property type="entry name" value="GAMMA-GLUTAMYLCYCLOTRANSFERASE-RELATED"/>
    <property type="match status" value="1"/>
</dbReference>
<evidence type="ECO:0000256" key="1">
    <source>
        <dbReference type="ARBA" id="ARBA00008861"/>
    </source>
</evidence>